<dbReference type="Proteomes" id="UP001196413">
    <property type="component" value="Unassembled WGS sequence"/>
</dbReference>
<reference evidence="3" key="1">
    <citation type="submission" date="2021-06" db="EMBL/GenBank/DDBJ databases">
        <title>Parelaphostrongylus tenuis whole genome reference sequence.</title>
        <authorList>
            <person name="Garwood T.J."/>
            <person name="Larsen P.A."/>
            <person name="Fountain-Jones N.M."/>
            <person name="Garbe J.R."/>
            <person name="Macchietto M.G."/>
            <person name="Kania S.A."/>
            <person name="Gerhold R.W."/>
            <person name="Richards J.E."/>
            <person name="Wolf T.M."/>
        </authorList>
    </citation>
    <scope>NUCLEOTIDE SEQUENCE</scope>
    <source>
        <strain evidence="3">MNPRO001-30</strain>
        <tissue evidence="3">Meninges</tissue>
    </source>
</reference>
<feature type="region of interest" description="Disordered" evidence="1">
    <location>
        <begin position="73"/>
        <end position="100"/>
    </location>
</feature>
<feature type="signal peptide" evidence="2">
    <location>
        <begin position="1"/>
        <end position="16"/>
    </location>
</feature>
<evidence type="ECO:0000313" key="4">
    <source>
        <dbReference type="Proteomes" id="UP001196413"/>
    </source>
</evidence>
<dbReference type="AlphaFoldDB" id="A0AAD5N5A9"/>
<evidence type="ECO:0000256" key="1">
    <source>
        <dbReference type="SAM" id="MobiDB-lite"/>
    </source>
</evidence>
<feature type="region of interest" description="Disordered" evidence="1">
    <location>
        <begin position="158"/>
        <end position="181"/>
    </location>
</feature>
<name>A0AAD5N5A9_PARTN</name>
<keyword evidence="2" id="KW-0732">Signal</keyword>
<proteinExistence type="predicted"/>
<feature type="chain" id="PRO_5042000437" evidence="2">
    <location>
        <begin position="17"/>
        <end position="181"/>
    </location>
</feature>
<sequence>MRFLVLVVASMVTVKGQDFASFLGPLFAGRGGGVGGGGGGLGNILASFGGGKSPDIGSLIQLGAGFLGKGGGLPPVPGLPPPAPTSAPAPVPAPAPAGGPTNIAVPDYADYEGELPPPGAIDTPNALKPPGSLTWMRNNADTPLDGISTDYEITRISAQRARPLLPSPPPSSLHFTPVGSR</sequence>
<feature type="compositionally biased region" description="Pro residues" evidence="1">
    <location>
        <begin position="74"/>
        <end position="97"/>
    </location>
</feature>
<evidence type="ECO:0000313" key="3">
    <source>
        <dbReference type="EMBL" id="KAJ1358124.1"/>
    </source>
</evidence>
<organism evidence="3 4">
    <name type="scientific">Parelaphostrongylus tenuis</name>
    <name type="common">Meningeal worm</name>
    <dbReference type="NCBI Taxonomy" id="148309"/>
    <lineage>
        <taxon>Eukaryota</taxon>
        <taxon>Metazoa</taxon>
        <taxon>Ecdysozoa</taxon>
        <taxon>Nematoda</taxon>
        <taxon>Chromadorea</taxon>
        <taxon>Rhabditida</taxon>
        <taxon>Rhabditina</taxon>
        <taxon>Rhabditomorpha</taxon>
        <taxon>Strongyloidea</taxon>
        <taxon>Metastrongylidae</taxon>
        <taxon>Parelaphostrongylus</taxon>
    </lineage>
</organism>
<protein>
    <submittedName>
        <fullName evidence="3">Uncharacterized protein</fullName>
    </submittedName>
</protein>
<evidence type="ECO:0000256" key="2">
    <source>
        <dbReference type="SAM" id="SignalP"/>
    </source>
</evidence>
<keyword evidence="4" id="KW-1185">Reference proteome</keyword>
<gene>
    <name evidence="3" type="ORF">KIN20_016437</name>
</gene>
<comment type="caution">
    <text evidence="3">The sequence shown here is derived from an EMBL/GenBank/DDBJ whole genome shotgun (WGS) entry which is preliminary data.</text>
</comment>
<dbReference type="EMBL" id="JAHQIW010003299">
    <property type="protein sequence ID" value="KAJ1358124.1"/>
    <property type="molecule type" value="Genomic_DNA"/>
</dbReference>
<accession>A0AAD5N5A9</accession>